<sequence length="144" mass="16592">MFSVIISIGRSITQLEEDLKWIDIFDFTGNWNRWAFHRTYLLTGFITTLATLAAWPVTRNSRLFYFLMLAMYRRGNDSNNLCSFNLSRSTEFKKKNSLFLCISHGFTIIGIGSITGMGLNGAILTNTISWIYWCCAFFLGRNEL</sequence>
<feature type="transmembrane region" description="Helical" evidence="1">
    <location>
        <begin position="121"/>
        <end position="140"/>
    </location>
</feature>
<name>A0A4V4H245_MUSBA</name>
<dbReference type="EMBL" id="PYDT01000248">
    <property type="protein sequence ID" value="THU42936.1"/>
    <property type="molecule type" value="Genomic_DNA"/>
</dbReference>
<dbReference type="STRING" id="52838.A0A4V4H245"/>
<proteinExistence type="predicted"/>
<protein>
    <submittedName>
        <fullName evidence="2">Uncharacterized protein</fullName>
    </submittedName>
</protein>
<reference evidence="2 3" key="1">
    <citation type="journal article" date="2019" name="Nat. Plants">
        <title>Genome sequencing of Musa balbisiana reveals subgenome evolution and function divergence in polyploid bananas.</title>
        <authorList>
            <person name="Yao X."/>
        </authorList>
    </citation>
    <scope>NUCLEOTIDE SEQUENCE [LARGE SCALE GENOMIC DNA]</scope>
    <source>
        <strain evidence="3">cv. DH-PKW</strain>
        <tissue evidence="2">Leaves</tissue>
    </source>
</reference>
<feature type="transmembrane region" description="Helical" evidence="1">
    <location>
        <begin position="40"/>
        <end position="58"/>
    </location>
</feature>
<gene>
    <name evidence="2" type="ORF">C4D60_Mb00t15170</name>
</gene>
<keyword evidence="1" id="KW-0812">Transmembrane</keyword>
<keyword evidence="3" id="KW-1185">Reference proteome</keyword>
<dbReference type="Proteomes" id="UP000317650">
    <property type="component" value="Unassembled WGS sequence"/>
</dbReference>
<accession>A0A4V4H245</accession>
<evidence type="ECO:0000256" key="1">
    <source>
        <dbReference type="SAM" id="Phobius"/>
    </source>
</evidence>
<keyword evidence="1" id="KW-0472">Membrane</keyword>
<feature type="transmembrane region" description="Helical" evidence="1">
    <location>
        <begin position="97"/>
        <end position="115"/>
    </location>
</feature>
<comment type="caution">
    <text evidence="2">The sequence shown here is derived from an EMBL/GenBank/DDBJ whole genome shotgun (WGS) entry which is preliminary data.</text>
</comment>
<organism evidence="2 3">
    <name type="scientific">Musa balbisiana</name>
    <name type="common">Banana</name>
    <dbReference type="NCBI Taxonomy" id="52838"/>
    <lineage>
        <taxon>Eukaryota</taxon>
        <taxon>Viridiplantae</taxon>
        <taxon>Streptophyta</taxon>
        <taxon>Embryophyta</taxon>
        <taxon>Tracheophyta</taxon>
        <taxon>Spermatophyta</taxon>
        <taxon>Magnoliopsida</taxon>
        <taxon>Liliopsida</taxon>
        <taxon>Zingiberales</taxon>
        <taxon>Musaceae</taxon>
        <taxon>Musa</taxon>
    </lineage>
</organism>
<evidence type="ECO:0000313" key="3">
    <source>
        <dbReference type="Proteomes" id="UP000317650"/>
    </source>
</evidence>
<dbReference type="AlphaFoldDB" id="A0A4V4H245"/>
<keyword evidence="1" id="KW-1133">Transmembrane helix</keyword>
<evidence type="ECO:0000313" key="2">
    <source>
        <dbReference type="EMBL" id="THU42936.1"/>
    </source>
</evidence>